<proteinExistence type="predicted"/>
<dbReference type="EMBL" id="JAERUA010000011">
    <property type="protein sequence ID" value="KAI1894004.1"/>
    <property type="molecule type" value="Genomic_DNA"/>
</dbReference>
<name>A0A8T3DDX3_9TELE</name>
<protein>
    <submittedName>
        <fullName evidence="2">Uncharacterized protein</fullName>
    </submittedName>
</protein>
<comment type="caution">
    <text evidence="2">The sequence shown here is derived from an EMBL/GenBank/DDBJ whole genome shotgun (WGS) entry which is preliminary data.</text>
</comment>
<evidence type="ECO:0000256" key="1">
    <source>
        <dbReference type="SAM" id="MobiDB-lite"/>
    </source>
</evidence>
<evidence type="ECO:0000313" key="2">
    <source>
        <dbReference type="EMBL" id="KAI1894004.1"/>
    </source>
</evidence>
<organism evidence="2 3">
    <name type="scientific">Albula goreensis</name>
    <dbReference type="NCBI Taxonomy" id="1534307"/>
    <lineage>
        <taxon>Eukaryota</taxon>
        <taxon>Metazoa</taxon>
        <taxon>Chordata</taxon>
        <taxon>Craniata</taxon>
        <taxon>Vertebrata</taxon>
        <taxon>Euteleostomi</taxon>
        <taxon>Actinopterygii</taxon>
        <taxon>Neopterygii</taxon>
        <taxon>Teleostei</taxon>
        <taxon>Albuliformes</taxon>
        <taxon>Albulidae</taxon>
        <taxon>Albula</taxon>
    </lineage>
</organism>
<evidence type="ECO:0000313" key="3">
    <source>
        <dbReference type="Proteomes" id="UP000829720"/>
    </source>
</evidence>
<reference evidence="2" key="1">
    <citation type="submission" date="2021-01" db="EMBL/GenBank/DDBJ databases">
        <authorList>
            <person name="Zahm M."/>
            <person name="Roques C."/>
            <person name="Cabau C."/>
            <person name="Klopp C."/>
            <person name="Donnadieu C."/>
            <person name="Jouanno E."/>
            <person name="Lampietro C."/>
            <person name="Louis A."/>
            <person name="Herpin A."/>
            <person name="Echchiki A."/>
            <person name="Berthelot C."/>
            <person name="Parey E."/>
            <person name="Roest-Crollius H."/>
            <person name="Braasch I."/>
            <person name="Postlethwait J."/>
            <person name="Bobe J."/>
            <person name="Montfort J."/>
            <person name="Bouchez O."/>
            <person name="Begum T."/>
            <person name="Mejri S."/>
            <person name="Adams A."/>
            <person name="Chen W.-J."/>
            <person name="Guiguen Y."/>
        </authorList>
    </citation>
    <scope>NUCLEOTIDE SEQUENCE</scope>
    <source>
        <tissue evidence="2">Blood</tissue>
    </source>
</reference>
<dbReference type="AlphaFoldDB" id="A0A8T3DDX3"/>
<feature type="region of interest" description="Disordered" evidence="1">
    <location>
        <begin position="22"/>
        <end position="71"/>
    </location>
</feature>
<accession>A0A8T3DDX3</accession>
<keyword evidence="3" id="KW-1185">Reference proteome</keyword>
<dbReference type="Proteomes" id="UP000829720">
    <property type="component" value="Unassembled WGS sequence"/>
</dbReference>
<gene>
    <name evidence="2" type="ORF">AGOR_G00129530</name>
</gene>
<sequence length="101" mass="10702">MLTPAPAPDIIPEIIPEMLIPPAPDMLTPTPAPDMLTLAAAATPGTAEDKKEEAGPSPAAAKSVPTEKDEALFDLDDELDDFDLEDIDTSDVNLDDDFLDV</sequence>